<comment type="caution">
    <text evidence="1">The sequence shown here is derived from an EMBL/GenBank/DDBJ whole genome shotgun (WGS) entry which is preliminary data.</text>
</comment>
<sequence>MLYTNNITDLFKEFFREFFHRVIFRIFLDNMTIGYVIPKVSGYHRKIYGKFLDNILCGGIIQKVSVFCPLGIDYPENVGIISSYAAQSLVRMYIKAVSWKSALRVLPEKT</sequence>
<name>A0A1E5QH80_9CYAN</name>
<dbReference type="AlphaFoldDB" id="A0A1E5QH80"/>
<protein>
    <submittedName>
        <fullName evidence="1">Uncharacterized protein</fullName>
    </submittedName>
</protein>
<organism evidence="1">
    <name type="scientific">Desertifilum tharense IPPAS B-1220</name>
    <dbReference type="NCBI Taxonomy" id="1781255"/>
    <lineage>
        <taxon>Bacteria</taxon>
        <taxon>Bacillati</taxon>
        <taxon>Cyanobacteriota</taxon>
        <taxon>Cyanophyceae</taxon>
        <taxon>Desertifilales</taxon>
        <taxon>Desertifilaceae</taxon>
        <taxon>Desertifilum</taxon>
    </lineage>
</organism>
<gene>
    <name evidence="1" type="ORF">BH720_16610</name>
</gene>
<proteinExistence type="predicted"/>
<dbReference type="EMBL" id="MJGC01000074">
    <property type="protein sequence ID" value="OEJ74046.1"/>
    <property type="molecule type" value="Genomic_DNA"/>
</dbReference>
<reference evidence="1" key="1">
    <citation type="submission" date="2016-09" db="EMBL/GenBank/DDBJ databases">
        <title>Draft genome of thermotolerant cyanobacterium Desertifilum sp. strain IPPAS B-1220.</title>
        <authorList>
            <person name="Sinetova M.A."/>
            <person name="Bolakhan K."/>
            <person name="Zayadan B.K."/>
            <person name="Mironov K.S."/>
            <person name="Ustinova V."/>
            <person name="Kupriyanova E.V."/>
            <person name="Sidorov R.A."/>
            <person name="Skrypnik A.N."/>
            <person name="Gogoleva N.E."/>
            <person name="Gogolev Y.V."/>
            <person name="Los D.A."/>
        </authorList>
    </citation>
    <scope>NUCLEOTIDE SEQUENCE [LARGE SCALE GENOMIC DNA]</scope>
    <source>
        <strain evidence="1">IPPAS B-1220</strain>
    </source>
</reference>
<accession>A0A1E5QH80</accession>
<evidence type="ECO:0000313" key="1">
    <source>
        <dbReference type="EMBL" id="OEJ74046.1"/>
    </source>
</evidence>